<comment type="similarity">
    <text evidence="1">Belongs to the RelE toxin family.</text>
</comment>
<gene>
    <name evidence="3" type="ORF">SAMN05192542_109149</name>
</gene>
<dbReference type="Proteomes" id="UP000199120">
    <property type="component" value="Unassembled WGS sequence"/>
</dbReference>
<dbReference type="AlphaFoldDB" id="A0A1H7R923"/>
<dbReference type="InterPro" id="IPR007712">
    <property type="entry name" value="RelE/ParE_toxin"/>
</dbReference>
<dbReference type="OrthoDB" id="9798046at2"/>
<reference evidence="4" key="1">
    <citation type="submission" date="2016-10" db="EMBL/GenBank/DDBJ databases">
        <authorList>
            <person name="Varghese N."/>
            <person name="Submissions S."/>
        </authorList>
    </citation>
    <scope>NUCLEOTIDE SEQUENCE [LARGE SCALE GENOMIC DNA]</scope>
    <source>
        <strain evidence="4">LMG 26416</strain>
    </source>
</reference>
<name>A0A1H7R923_9BURK</name>
<accession>A0A1H7R923</accession>
<evidence type="ECO:0000313" key="3">
    <source>
        <dbReference type="EMBL" id="SEL55957.1"/>
    </source>
</evidence>
<dbReference type="InterPro" id="IPR035093">
    <property type="entry name" value="RelE/ParE_toxin_dom_sf"/>
</dbReference>
<sequence length="95" mass="10655">MRVGWSARALAERDAIFDFAEAESPRAAELIDERIADQIRLLARFPQLGRLGRVAGTRELVICETPFIVVYRIAADEVRILRILHGAQQWPGAKG</sequence>
<dbReference type="RefSeq" id="WP_090545887.1">
    <property type="nucleotide sequence ID" value="NZ_FNSR01000001.1"/>
</dbReference>
<evidence type="ECO:0000313" key="4">
    <source>
        <dbReference type="Proteomes" id="UP000199120"/>
    </source>
</evidence>
<dbReference type="Gene3D" id="3.30.2310.20">
    <property type="entry name" value="RelE-like"/>
    <property type="match status" value="1"/>
</dbReference>
<dbReference type="STRING" id="416943.SAMN05445871_2895"/>
<dbReference type="PANTHER" id="PTHR33755">
    <property type="entry name" value="TOXIN PARE1-RELATED"/>
    <property type="match status" value="1"/>
</dbReference>
<dbReference type="NCBIfam" id="TIGR02385">
    <property type="entry name" value="RelE_StbE"/>
    <property type="match status" value="1"/>
</dbReference>
<organism evidence="3 4">
    <name type="scientific">Paraburkholderia caballeronis</name>
    <dbReference type="NCBI Taxonomy" id="416943"/>
    <lineage>
        <taxon>Bacteria</taxon>
        <taxon>Pseudomonadati</taxon>
        <taxon>Pseudomonadota</taxon>
        <taxon>Betaproteobacteria</taxon>
        <taxon>Burkholderiales</taxon>
        <taxon>Burkholderiaceae</taxon>
        <taxon>Paraburkholderia</taxon>
    </lineage>
</organism>
<dbReference type="PANTHER" id="PTHR33755:SF6">
    <property type="entry name" value="PLASMID STABILIZATION SYSTEM PROTEIN"/>
    <property type="match status" value="1"/>
</dbReference>
<keyword evidence="2" id="KW-1277">Toxin-antitoxin system</keyword>
<protein>
    <submittedName>
        <fullName evidence="3">Toxin ParE1/3/4</fullName>
    </submittedName>
</protein>
<proteinExistence type="inferred from homology"/>
<evidence type="ECO:0000256" key="1">
    <source>
        <dbReference type="ARBA" id="ARBA00006226"/>
    </source>
</evidence>
<dbReference type="Pfam" id="PF05016">
    <property type="entry name" value="ParE_toxin"/>
    <property type="match status" value="1"/>
</dbReference>
<dbReference type="EMBL" id="FOAJ01000009">
    <property type="protein sequence ID" value="SEL55957.1"/>
    <property type="molecule type" value="Genomic_DNA"/>
</dbReference>
<dbReference type="InterPro" id="IPR051803">
    <property type="entry name" value="TA_system_RelE-like_toxin"/>
</dbReference>
<evidence type="ECO:0000256" key="2">
    <source>
        <dbReference type="ARBA" id="ARBA00022649"/>
    </source>
</evidence>
<keyword evidence="4" id="KW-1185">Reference proteome</keyword>